<evidence type="ECO:0000256" key="1">
    <source>
        <dbReference type="SAM" id="Phobius"/>
    </source>
</evidence>
<dbReference type="SUPFAM" id="SSF56925">
    <property type="entry name" value="OMPA-like"/>
    <property type="match status" value="1"/>
</dbReference>
<proteinExistence type="predicted"/>
<keyword evidence="4" id="KW-1185">Reference proteome</keyword>
<dbReference type="EMBL" id="JAUMIT010000001">
    <property type="protein sequence ID" value="MDO3693920.1"/>
    <property type="molecule type" value="Genomic_DNA"/>
</dbReference>
<dbReference type="RefSeq" id="WP_302883166.1">
    <property type="nucleotide sequence ID" value="NZ_JAUMIT010000001.1"/>
</dbReference>
<dbReference type="Proteomes" id="UP001168642">
    <property type="component" value="Unassembled WGS sequence"/>
</dbReference>
<feature type="domain" description="Outer membrane protein beta-barrel" evidence="2">
    <location>
        <begin position="234"/>
        <end position="404"/>
    </location>
</feature>
<reference evidence="3" key="1">
    <citation type="submission" date="2023-07" db="EMBL/GenBank/DDBJ databases">
        <title>Wenyingzhuangia sp. chi5 genome sequencing and assembly.</title>
        <authorList>
            <person name="Park S."/>
        </authorList>
    </citation>
    <scope>NUCLEOTIDE SEQUENCE</scope>
    <source>
        <strain evidence="3">Chi5</strain>
    </source>
</reference>
<feature type="transmembrane region" description="Helical" evidence="1">
    <location>
        <begin position="43"/>
        <end position="62"/>
    </location>
</feature>
<organism evidence="3 4">
    <name type="scientific">Wenyingzhuangia gilva</name>
    <dbReference type="NCBI Taxonomy" id="3057677"/>
    <lineage>
        <taxon>Bacteria</taxon>
        <taxon>Pseudomonadati</taxon>
        <taxon>Bacteroidota</taxon>
        <taxon>Flavobacteriia</taxon>
        <taxon>Flavobacteriales</taxon>
        <taxon>Flavobacteriaceae</taxon>
        <taxon>Wenyingzhuangia</taxon>
    </lineage>
</organism>
<dbReference type="InterPro" id="IPR011250">
    <property type="entry name" value="OMP/PagP_B-barrel"/>
</dbReference>
<accession>A0ABT8VPL3</accession>
<keyword evidence="1" id="KW-1133">Transmembrane helix</keyword>
<gene>
    <name evidence="3" type="ORF">QVZ41_03535</name>
</gene>
<keyword evidence="1" id="KW-0472">Membrane</keyword>
<evidence type="ECO:0000259" key="2">
    <source>
        <dbReference type="Pfam" id="PF13568"/>
    </source>
</evidence>
<sequence length="434" mass="48898">MEPKDIERLFQEKLKDLEMTPNPAVWNKIKQSMTTPKKSRKRFIWLFSGSVAALLVLSFFLFNNTDKHPEVAFKKKIKKEVDSTFTTKDNFKKDVTPTVANNNNINKKENTKNINTVSPKKKTPIYVATNTDKRTKNTAFKNTPSNTAIAATENIKANKNVNTSSNNTSQKRPLIDIAKKQDLAAVVKKETPNITNHKKHWSIAPVVSELFYNTLSNKSPVDSRLDNAAKNGESSTSFGLKIAYQASKKWRIQTGIHQISMAQTTKNVAVASISRNSSFTNSSQALSSPTINNSSNEITLTNLPSTDNELRQLNNSNNQLRQSFGYIEIPIEVNYQLFETNKLQFHLVGGLSSLFLTNNNLQIENPNYSYSDGEATNLNEVNFSFNLGTAVEYHFSNSWFFNLSPMLKMQTQTFSNTNNKPYLLGVSTGLNYKF</sequence>
<dbReference type="Pfam" id="PF13568">
    <property type="entry name" value="OMP_b-brl_2"/>
    <property type="match status" value="1"/>
</dbReference>
<name>A0ABT8VPL3_9FLAO</name>
<protein>
    <submittedName>
        <fullName evidence="3">Porin family protein</fullName>
    </submittedName>
</protein>
<evidence type="ECO:0000313" key="4">
    <source>
        <dbReference type="Proteomes" id="UP001168642"/>
    </source>
</evidence>
<keyword evidence="1" id="KW-0812">Transmembrane</keyword>
<dbReference type="InterPro" id="IPR025665">
    <property type="entry name" value="Beta-barrel_OMP_2"/>
</dbReference>
<evidence type="ECO:0000313" key="3">
    <source>
        <dbReference type="EMBL" id="MDO3693920.1"/>
    </source>
</evidence>
<comment type="caution">
    <text evidence="3">The sequence shown here is derived from an EMBL/GenBank/DDBJ whole genome shotgun (WGS) entry which is preliminary data.</text>
</comment>